<dbReference type="Proteomes" id="UP000005237">
    <property type="component" value="Unassembled WGS sequence"/>
</dbReference>
<evidence type="ECO:0000313" key="2">
    <source>
        <dbReference type="Proteomes" id="UP000005237"/>
    </source>
</evidence>
<reference evidence="1" key="2">
    <citation type="submission" date="2022-06" db="UniProtKB">
        <authorList>
            <consortium name="EnsemblMetazoa"/>
        </authorList>
    </citation>
    <scope>IDENTIFICATION</scope>
    <source>
        <strain evidence="1">DF5081</strain>
    </source>
</reference>
<reference evidence="2" key="1">
    <citation type="submission" date="2010-08" db="EMBL/GenBank/DDBJ databases">
        <authorList>
            <consortium name="Caenorhabditis japonica Sequencing Consortium"/>
            <person name="Wilson R.K."/>
        </authorList>
    </citation>
    <scope>NUCLEOTIDE SEQUENCE [LARGE SCALE GENOMIC DNA]</scope>
    <source>
        <strain evidence="2">DF5081</strain>
    </source>
</reference>
<protein>
    <submittedName>
        <fullName evidence="1">Uncharacterized protein</fullName>
    </submittedName>
</protein>
<dbReference type="EnsemblMetazoa" id="CJA42835.1">
    <property type="protein sequence ID" value="CJA42835.1"/>
    <property type="gene ID" value="WBGene00218683"/>
</dbReference>
<sequence>TQILMHKYVTRSDITILNTRIESSQKVKYLRRTFADDGSLIEEVARMIRAGWAAFNITRREVTISSDKKQITHKHCHLGDDKSLI</sequence>
<evidence type="ECO:0000313" key="1">
    <source>
        <dbReference type="EnsemblMetazoa" id="CJA42835.1"/>
    </source>
</evidence>
<dbReference type="AlphaFoldDB" id="A0A8R1ERV2"/>
<keyword evidence="2" id="KW-1185">Reference proteome</keyword>
<organism evidence="1 2">
    <name type="scientific">Caenorhabditis japonica</name>
    <dbReference type="NCBI Taxonomy" id="281687"/>
    <lineage>
        <taxon>Eukaryota</taxon>
        <taxon>Metazoa</taxon>
        <taxon>Ecdysozoa</taxon>
        <taxon>Nematoda</taxon>
        <taxon>Chromadorea</taxon>
        <taxon>Rhabditida</taxon>
        <taxon>Rhabditina</taxon>
        <taxon>Rhabditomorpha</taxon>
        <taxon>Rhabditoidea</taxon>
        <taxon>Rhabditidae</taxon>
        <taxon>Peloderinae</taxon>
        <taxon>Caenorhabditis</taxon>
    </lineage>
</organism>
<name>A0A8R1ERV2_CAEJA</name>
<proteinExistence type="predicted"/>
<accession>A0A8R1ERV2</accession>